<dbReference type="PANTHER" id="PTHR43630">
    <property type="entry name" value="POLY-BETA-1,6-N-ACETYL-D-GLUCOSAMINE SYNTHASE"/>
    <property type="match status" value="1"/>
</dbReference>
<comment type="caution">
    <text evidence="5">The sequence shown here is derived from an EMBL/GenBank/DDBJ whole genome shotgun (WGS) entry which is preliminary data.</text>
</comment>
<dbReference type="RefSeq" id="WP_165886903.1">
    <property type="nucleotide sequence ID" value="NZ_SLXK01000013.1"/>
</dbReference>
<dbReference type="Gene3D" id="3.90.550.10">
    <property type="entry name" value="Spore Coat Polysaccharide Biosynthesis Protein SpsA, Chain A"/>
    <property type="match status" value="1"/>
</dbReference>
<dbReference type="CDD" id="cd06438">
    <property type="entry name" value="EpsO_like"/>
    <property type="match status" value="1"/>
</dbReference>
<evidence type="ECO:0000256" key="4">
    <source>
        <dbReference type="SAM" id="Phobius"/>
    </source>
</evidence>
<dbReference type="GO" id="GO:0016757">
    <property type="term" value="F:glycosyltransferase activity"/>
    <property type="evidence" value="ECO:0007669"/>
    <property type="project" value="UniProtKB-KW"/>
</dbReference>
<dbReference type="PANTHER" id="PTHR43630:SF1">
    <property type="entry name" value="POLY-BETA-1,6-N-ACETYL-D-GLUCOSAMINE SYNTHASE"/>
    <property type="match status" value="1"/>
</dbReference>
<evidence type="ECO:0000256" key="3">
    <source>
        <dbReference type="ARBA" id="ARBA00022679"/>
    </source>
</evidence>
<feature type="transmembrane region" description="Helical" evidence="4">
    <location>
        <begin position="6"/>
        <end position="31"/>
    </location>
</feature>
<protein>
    <submittedName>
        <fullName evidence="5">Cellulose synthase/poly-beta-1,6-N-acetylglucosamine synthase-like glycosyltransferase</fullName>
    </submittedName>
</protein>
<evidence type="ECO:0000256" key="2">
    <source>
        <dbReference type="ARBA" id="ARBA00022676"/>
    </source>
</evidence>
<dbReference type="SUPFAM" id="SSF53448">
    <property type="entry name" value="Nucleotide-diphospho-sugar transferases"/>
    <property type="match status" value="1"/>
</dbReference>
<keyword evidence="2" id="KW-0328">Glycosyltransferase</keyword>
<feature type="transmembrane region" description="Helical" evidence="4">
    <location>
        <begin position="333"/>
        <end position="354"/>
    </location>
</feature>
<dbReference type="AlphaFoldDB" id="A0A4R2P331"/>
<keyword evidence="4" id="KW-0472">Membrane</keyword>
<dbReference type="Pfam" id="PF13641">
    <property type="entry name" value="Glyco_tranf_2_3"/>
    <property type="match status" value="1"/>
</dbReference>
<accession>A0A4R2P331</accession>
<sequence length="445" mass="51564">MNYVSFSLIIFQCLLILFWGYWLFISLFGFWEPRKLKEKSPKKRFLLLIPAHNEETVIGSLVENLLNLDYPDKLYDILVIADNCTDTTPDLVHMLGASVIKHSSPPDEPKGKPYAIRYALEQIGSDLTKKYDGVAVFDADNLVSANYLKEMNKHFLKGDKVVQCFLDSKNPEDNWVTLAYSTSFYFANRFFQLAKTRLGLSNFIGGTGFCVDSKLLEEIGWTAKSLTEDLEFTIQCILRGIPVNWCHTARVFDEKPESFKASCVQRMRWARGHWDVTFRYSHKLLMRAFFKCDIKAIDAFLYLINPGKMVLAALTSLLLFFDFTHNELWVGSVIPWYAWVLFIIYYFMFIAYPMVVDIGIKSFGKILKACLSMSMMFYSNVPLYFWAFFTKKNKTWKRTDHTKNISISEMNEKTGMEGVKKTIAFEEINMTMNQVALSEEKNQTI</sequence>
<dbReference type="EMBL" id="SLXK01000013">
    <property type="protein sequence ID" value="TCP28977.1"/>
    <property type="molecule type" value="Genomic_DNA"/>
</dbReference>
<comment type="similarity">
    <text evidence="1">Belongs to the glycosyltransferase 2 family.</text>
</comment>
<feature type="transmembrane region" description="Helical" evidence="4">
    <location>
        <begin position="299"/>
        <end position="321"/>
    </location>
</feature>
<keyword evidence="4" id="KW-1133">Transmembrane helix</keyword>
<dbReference type="Proteomes" id="UP000295416">
    <property type="component" value="Unassembled WGS sequence"/>
</dbReference>
<dbReference type="InterPro" id="IPR029044">
    <property type="entry name" value="Nucleotide-diphossugar_trans"/>
</dbReference>
<keyword evidence="6" id="KW-1185">Reference proteome</keyword>
<keyword evidence="3 5" id="KW-0808">Transferase</keyword>
<proteinExistence type="inferred from homology"/>
<gene>
    <name evidence="5" type="ORF">EV207_11310</name>
</gene>
<reference evidence="5 6" key="1">
    <citation type="submission" date="2019-03" db="EMBL/GenBank/DDBJ databases">
        <title>Genomic Encyclopedia of Type Strains, Phase IV (KMG-IV): sequencing the most valuable type-strain genomes for metagenomic binning, comparative biology and taxonomic classification.</title>
        <authorList>
            <person name="Goeker M."/>
        </authorList>
    </citation>
    <scope>NUCLEOTIDE SEQUENCE [LARGE SCALE GENOMIC DNA]</scope>
    <source>
        <strain evidence="5 6">DSM 19377</strain>
    </source>
</reference>
<evidence type="ECO:0000256" key="1">
    <source>
        <dbReference type="ARBA" id="ARBA00006739"/>
    </source>
</evidence>
<name>A0A4R2P331_9BACL</name>
<evidence type="ECO:0000313" key="5">
    <source>
        <dbReference type="EMBL" id="TCP28977.1"/>
    </source>
</evidence>
<feature type="transmembrane region" description="Helical" evidence="4">
    <location>
        <begin position="366"/>
        <end position="389"/>
    </location>
</feature>
<evidence type="ECO:0000313" key="6">
    <source>
        <dbReference type="Proteomes" id="UP000295416"/>
    </source>
</evidence>
<keyword evidence="4" id="KW-0812">Transmembrane</keyword>
<organism evidence="5 6">
    <name type="scientific">Scopulibacillus darangshiensis</name>
    <dbReference type="NCBI Taxonomy" id="442528"/>
    <lineage>
        <taxon>Bacteria</taxon>
        <taxon>Bacillati</taxon>
        <taxon>Bacillota</taxon>
        <taxon>Bacilli</taxon>
        <taxon>Bacillales</taxon>
        <taxon>Sporolactobacillaceae</taxon>
        <taxon>Scopulibacillus</taxon>
    </lineage>
</organism>